<comment type="caution">
    <text evidence="2">The sequence shown here is derived from an EMBL/GenBank/DDBJ whole genome shotgun (WGS) entry which is preliminary data.</text>
</comment>
<evidence type="ECO:0008006" key="4">
    <source>
        <dbReference type="Google" id="ProtNLM"/>
    </source>
</evidence>
<dbReference type="Proteomes" id="UP000261174">
    <property type="component" value="Unassembled WGS sequence"/>
</dbReference>
<accession>A0A3E1P3L2</accession>
<dbReference type="EMBL" id="QTJV01000003">
    <property type="protein sequence ID" value="RFM34765.1"/>
    <property type="molecule type" value="Genomic_DNA"/>
</dbReference>
<reference evidence="2 3" key="1">
    <citation type="submission" date="2018-08" db="EMBL/GenBank/DDBJ databases">
        <title>Chitinophaga sp. K20C18050901, a novel bacterium isolated from forest soil.</title>
        <authorList>
            <person name="Wang C."/>
        </authorList>
    </citation>
    <scope>NUCLEOTIDE SEQUENCE [LARGE SCALE GENOMIC DNA]</scope>
    <source>
        <strain evidence="2 3">K20C18050901</strain>
    </source>
</reference>
<proteinExistence type="predicted"/>
<evidence type="ECO:0000313" key="2">
    <source>
        <dbReference type="EMBL" id="RFM34765.1"/>
    </source>
</evidence>
<name>A0A3E1P3L2_9BACT</name>
<feature type="chain" id="PRO_5017547296" description="Photosynthesis system II assembly factor Ycf48/Hcf136-like domain-containing protein" evidence="1">
    <location>
        <begin position="18"/>
        <end position="659"/>
    </location>
</feature>
<sequence>MRWIVLLFLLPTWHICAQQSTTIPLDQSYGPTQLSVSANEQFRVSNGLNDVAIADALDGPWQVIQSTQRHSDSFEKSIFFNRDTGFLYGNISINDSKKFIYHTQNGGKTWTPINIGIDGEANNAWVLANGEAWICIGGRIFAYSKDYGLSWTLLPVYDERQFYHTIYFNPKHEGMIGSVWNSIAYTSNNCKPWKKLPTPLDQQAYRKTDLKRRPEIDKVSIYKDLLLVSEEGMIFYSKKDSIHWNYLPGYTNFSTDATNTALYFLTSKGQVVKTDETLLPQIVTKIPVKIKELFTRNGRLFIQSDSSILAVNNEGKLKQYLIRKPGPPDEDTVELHEAYTNKIYGAAGNKIFRQTKEEEWEYAFTLPFPVDRPKDIRIIKGELSYESNDSVYFFNIRKQTNKATTTQAMLDEFRKHPVKQITFSTGYFNCDGSGEYAISYTRHKNEFVLSRIDTGKVQYASIKLKPEITGIPSKNIAKFVEEICLHYKRQPVLKDIVFSEADYQQCKQDIKRYQQYNLFNYPHVVGGPDTLFYFDQNNIDFDKLIACVDSVKNIDSASLNQALSNIDSHIFNLHYWITVYLENDAGSKLTITNSYMNPNALYIPWKIYIDRSTVTTSSTSPGILPFFQENCPSLLATHNKVPILHELVKYLYSWPSNNQ</sequence>
<dbReference type="SUPFAM" id="SSF110296">
    <property type="entry name" value="Oligoxyloglucan reducing end-specific cellobiohydrolase"/>
    <property type="match status" value="1"/>
</dbReference>
<keyword evidence="1" id="KW-0732">Signal</keyword>
<dbReference type="RefSeq" id="WP_116853421.1">
    <property type="nucleotide sequence ID" value="NZ_QTJV01000003.1"/>
</dbReference>
<protein>
    <recommendedName>
        <fullName evidence="4">Photosynthesis system II assembly factor Ycf48/Hcf136-like domain-containing protein</fullName>
    </recommendedName>
</protein>
<evidence type="ECO:0000313" key="3">
    <source>
        <dbReference type="Proteomes" id="UP000261174"/>
    </source>
</evidence>
<evidence type="ECO:0000256" key="1">
    <source>
        <dbReference type="SAM" id="SignalP"/>
    </source>
</evidence>
<gene>
    <name evidence="2" type="ORF">DXN04_11010</name>
</gene>
<dbReference type="OrthoDB" id="9764804at2"/>
<keyword evidence="3" id="KW-1185">Reference proteome</keyword>
<organism evidence="2 3">
    <name type="scientific">Chitinophaga silvisoli</name>
    <dbReference type="NCBI Taxonomy" id="2291814"/>
    <lineage>
        <taxon>Bacteria</taxon>
        <taxon>Pseudomonadati</taxon>
        <taxon>Bacteroidota</taxon>
        <taxon>Chitinophagia</taxon>
        <taxon>Chitinophagales</taxon>
        <taxon>Chitinophagaceae</taxon>
        <taxon>Chitinophaga</taxon>
    </lineage>
</organism>
<dbReference type="AlphaFoldDB" id="A0A3E1P3L2"/>
<feature type="signal peptide" evidence="1">
    <location>
        <begin position="1"/>
        <end position="17"/>
    </location>
</feature>